<proteinExistence type="predicted"/>
<organism evidence="5 6">
    <name type="scientific">Sphaerotilus microaerophilus</name>
    <dbReference type="NCBI Taxonomy" id="2914710"/>
    <lineage>
        <taxon>Bacteria</taxon>
        <taxon>Pseudomonadati</taxon>
        <taxon>Pseudomonadota</taxon>
        <taxon>Betaproteobacteria</taxon>
        <taxon>Burkholderiales</taxon>
        <taxon>Sphaerotilaceae</taxon>
        <taxon>Sphaerotilus</taxon>
    </lineage>
</organism>
<keyword evidence="6" id="KW-1185">Reference proteome</keyword>
<keyword evidence="3 5" id="KW-0012">Acyltransferase</keyword>
<evidence type="ECO:0000256" key="1">
    <source>
        <dbReference type="ARBA" id="ARBA00005189"/>
    </source>
</evidence>
<accession>A0ABM7YHN3</accession>
<evidence type="ECO:0000256" key="2">
    <source>
        <dbReference type="ARBA" id="ARBA00022679"/>
    </source>
</evidence>
<sequence length="206" mass="22972">MRRLSGYAPRMHRTIFDTPVVNTLLRSASIAYLKLAGWRIEGSLPPQASKCVLIAAPHTSNWDLPYTLMTAFVLRLHPYWMGKAQIFRPPFGALMRWLGGIAVRREQSNNLVAASADALRAADAPVQLIVPPEGTRGRTRHWKTGFYWIAHSAGLPIVLAYMDYADKRAGLGPVFHPTGDIERDMAEIKAFYAPLRGRNADQFDAA</sequence>
<dbReference type="Proteomes" id="UP001057498">
    <property type="component" value="Chromosome"/>
</dbReference>
<dbReference type="Pfam" id="PF01553">
    <property type="entry name" value="Acyltransferase"/>
    <property type="match status" value="1"/>
</dbReference>
<feature type="domain" description="Phospholipid/glycerol acyltransferase" evidence="4">
    <location>
        <begin position="52"/>
        <end position="165"/>
    </location>
</feature>
<dbReference type="PANTHER" id="PTHR10434">
    <property type="entry name" value="1-ACYL-SN-GLYCEROL-3-PHOSPHATE ACYLTRANSFERASE"/>
    <property type="match status" value="1"/>
</dbReference>
<dbReference type="SUPFAM" id="SSF69593">
    <property type="entry name" value="Glycerol-3-phosphate (1)-acyltransferase"/>
    <property type="match status" value="1"/>
</dbReference>
<keyword evidence="2" id="KW-0808">Transferase</keyword>
<dbReference type="GO" id="GO:0016746">
    <property type="term" value="F:acyltransferase activity"/>
    <property type="evidence" value="ECO:0007669"/>
    <property type="project" value="UniProtKB-KW"/>
</dbReference>
<name>A0ABM7YHN3_9BURK</name>
<dbReference type="PANTHER" id="PTHR10434:SF9">
    <property type="entry name" value="PHOSPHOLIPID_GLYCEROL ACYLTRANSFERASE DOMAIN-CONTAINING PROTEIN"/>
    <property type="match status" value="1"/>
</dbReference>
<evidence type="ECO:0000313" key="6">
    <source>
        <dbReference type="Proteomes" id="UP001057498"/>
    </source>
</evidence>
<comment type="pathway">
    <text evidence="1">Lipid metabolism.</text>
</comment>
<protein>
    <submittedName>
        <fullName evidence="5">Acyltransferase</fullName>
    </submittedName>
</protein>
<dbReference type="InterPro" id="IPR002123">
    <property type="entry name" value="Plipid/glycerol_acylTrfase"/>
</dbReference>
<dbReference type="SMART" id="SM00563">
    <property type="entry name" value="PlsC"/>
    <property type="match status" value="1"/>
</dbReference>
<evidence type="ECO:0000313" key="5">
    <source>
        <dbReference type="EMBL" id="BDI03824.1"/>
    </source>
</evidence>
<gene>
    <name evidence="5" type="ORF">CATMQ487_07940</name>
</gene>
<evidence type="ECO:0000259" key="4">
    <source>
        <dbReference type="SMART" id="SM00563"/>
    </source>
</evidence>
<reference evidence="5" key="1">
    <citation type="submission" date="2022-04" db="EMBL/GenBank/DDBJ databases">
        <title>Whole genome sequence of Sphaerotilus sp. FB-5.</title>
        <authorList>
            <person name="Takeda M."/>
            <person name="Narihara S."/>
            <person name="Akimoto M."/>
            <person name="Akimoto R."/>
            <person name="Nishiyashiki S."/>
            <person name="Murakami T."/>
        </authorList>
    </citation>
    <scope>NUCLEOTIDE SEQUENCE</scope>
    <source>
        <strain evidence="5">FB-5</strain>
    </source>
</reference>
<evidence type="ECO:0000256" key="3">
    <source>
        <dbReference type="ARBA" id="ARBA00023315"/>
    </source>
</evidence>
<dbReference type="EMBL" id="AP025730">
    <property type="protein sequence ID" value="BDI03824.1"/>
    <property type="molecule type" value="Genomic_DNA"/>
</dbReference>